<gene>
    <name evidence="4" type="ORF">MNBD_ALPHA07-909</name>
</gene>
<evidence type="ECO:0000256" key="1">
    <source>
        <dbReference type="SAM" id="Phobius"/>
    </source>
</evidence>
<evidence type="ECO:0008006" key="5">
    <source>
        <dbReference type="Google" id="ProtNLM"/>
    </source>
</evidence>
<keyword evidence="1" id="KW-1133">Transmembrane helix</keyword>
<evidence type="ECO:0000259" key="2">
    <source>
        <dbReference type="Pfam" id="PF07290"/>
    </source>
</evidence>
<accession>A0A3B0RC36</accession>
<feature type="domain" description="Inner membrane protein YqiJ N-terminal" evidence="3">
    <location>
        <begin position="12"/>
        <end position="142"/>
    </location>
</feature>
<feature type="transmembrane region" description="Helical" evidence="1">
    <location>
        <begin position="126"/>
        <end position="145"/>
    </location>
</feature>
<dbReference type="Pfam" id="PF21001">
    <property type="entry name" value="YqiJ_N"/>
    <property type="match status" value="1"/>
</dbReference>
<dbReference type="InterPro" id="IPR048376">
    <property type="entry name" value="YqiJ_N"/>
</dbReference>
<dbReference type="InterPro" id="IPR010840">
    <property type="entry name" value="YqiJ_OB"/>
</dbReference>
<name>A0A3B0RC36_9ZZZZ</name>
<keyword evidence="1" id="KW-0472">Membrane</keyword>
<feature type="domain" description="Inner membrane protein YqiJ OB-fold" evidence="2">
    <location>
        <begin position="172"/>
        <end position="225"/>
    </location>
</feature>
<dbReference type="Pfam" id="PF07290">
    <property type="entry name" value="YqiJ_OB"/>
    <property type="match status" value="1"/>
</dbReference>
<sequence>MFQFLLDSSIAPFTLALGLLFGLLAMELIFSLVGASLIGDSDVDIAVPDAPDIAGLDIDFDGLDVDAADFELADFDDVATVDAPSGLSHWLGLGKVPVLIWLAAALLAFGLSGMALQLLLEQLIGYSLPPLLAILPAGFCGLWFASKFGAVFARLLPKTETHALSERSLGRRMGIITQGTAARGRPAEVRVTDRFGNTHHLRAEPLRDDAEIPQGTEVLVLRQRRKDGYLLVGL</sequence>
<organism evidence="4">
    <name type="scientific">hydrothermal vent metagenome</name>
    <dbReference type="NCBI Taxonomy" id="652676"/>
    <lineage>
        <taxon>unclassified sequences</taxon>
        <taxon>metagenomes</taxon>
        <taxon>ecological metagenomes</taxon>
    </lineage>
</organism>
<proteinExistence type="predicted"/>
<evidence type="ECO:0000313" key="4">
    <source>
        <dbReference type="EMBL" id="VAV89591.1"/>
    </source>
</evidence>
<reference evidence="4" key="1">
    <citation type="submission" date="2018-06" db="EMBL/GenBank/DDBJ databases">
        <authorList>
            <person name="Zhirakovskaya E."/>
        </authorList>
    </citation>
    <scope>NUCLEOTIDE SEQUENCE</scope>
</reference>
<keyword evidence="1" id="KW-0812">Transmembrane</keyword>
<feature type="transmembrane region" description="Helical" evidence="1">
    <location>
        <begin position="12"/>
        <end position="33"/>
    </location>
</feature>
<dbReference type="AlphaFoldDB" id="A0A3B0RC36"/>
<feature type="transmembrane region" description="Helical" evidence="1">
    <location>
        <begin position="98"/>
        <end position="120"/>
    </location>
</feature>
<dbReference type="EMBL" id="UOEG01000047">
    <property type="protein sequence ID" value="VAV89591.1"/>
    <property type="molecule type" value="Genomic_DNA"/>
</dbReference>
<evidence type="ECO:0000259" key="3">
    <source>
        <dbReference type="Pfam" id="PF21001"/>
    </source>
</evidence>
<protein>
    <recommendedName>
        <fullName evidence="5">Inner membrane protein YqiJ</fullName>
    </recommendedName>
</protein>